<sequence>MVARRFAGCSVPVKITLFKAFCQTFYTSSLWANHTQKADNALRIQYNNTFRVLLRLPPYCSASGMFADAHTDDYFAVMRKKVASMMRRVGGSDNSILRVFAERLDGPTMGRFIKLHVLHAA</sequence>
<dbReference type="AlphaFoldDB" id="A0AAD7YIA6"/>
<keyword evidence="2" id="KW-1185">Reference proteome</keyword>
<proteinExistence type="predicted"/>
<dbReference type="Proteomes" id="UP001231518">
    <property type="component" value="Chromosome 14"/>
</dbReference>
<protein>
    <submittedName>
        <fullName evidence="1">Uncharacterized protein</fullName>
    </submittedName>
</protein>
<organism evidence="1 2">
    <name type="scientific">Mythimna separata</name>
    <name type="common">Oriental armyworm</name>
    <name type="synonym">Pseudaletia separata</name>
    <dbReference type="NCBI Taxonomy" id="271217"/>
    <lineage>
        <taxon>Eukaryota</taxon>
        <taxon>Metazoa</taxon>
        <taxon>Ecdysozoa</taxon>
        <taxon>Arthropoda</taxon>
        <taxon>Hexapoda</taxon>
        <taxon>Insecta</taxon>
        <taxon>Pterygota</taxon>
        <taxon>Neoptera</taxon>
        <taxon>Endopterygota</taxon>
        <taxon>Lepidoptera</taxon>
        <taxon>Glossata</taxon>
        <taxon>Ditrysia</taxon>
        <taxon>Noctuoidea</taxon>
        <taxon>Noctuidae</taxon>
        <taxon>Noctuinae</taxon>
        <taxon>Hadenini</taxon>
        <taxon>Mythimna</taxon>
    </lineage>
</organism>
<reference evidence="1" key="1">
    <citation type="submission" date="2023-03" db="EMBL/GenBank/DDBJ databases">
        <title>Chromosome-level genomes of two armyworms, Mythimna separata and Mythimna loreyi, provide insights into the biosynthesis and reception of sex pheromones.</title>
        <authorList>
            <person name="Zhao H."/>
        </authorList>
    </citation>
    <scope>NUCLEOTIDE SEQUENCE</scope>
    <source>
        <strain evidence="1">BeijingLab</strain>
        <tissue evidence="1">Pupa</tissue>
    </source>
</reference>
<accession>A0AAD7YIA6</accession>
<evidence type="ECO:0000313" key="1">
    <source>
        <dbReference type="EMBL" id="KAJ8716659.1"/>
    </source>
</evidence>
<gene>
    <name evidence="1" type="ORF">PYW07_003286</name>
</gene>
<evidence type="ECO:0000313" key="2">
    <source>
        <dbReference type="Proteomes" id="UP001231518"/>
    </source>
</evidence>
<dbReference type="EMBL" id="JARGEI010000017">
    <property type="protein sequence ID" value="KAJ8716659.1"/>
    <property type="molecule type" value="Genomic_DNA"/>
</dbReference>
<name>A0AAD7YIA6_MYTSE</name>
<comment type="caution">
    <text evidence="1">The sequence shown here is derived from an EMBL/GenBank/DDBJ whole genome shotgun (WGS) entry which is preliminary data.</text>
</comment>